<proteinExistence type="predicted"/>
<evidence type="ECO:0000313" key="2">
    <source>
        <dbReference type="EMBL" id="MFB9731533.1"/>
    </source>
</evidence>
<dbReference type="Pfam" id="PF10103">
    <property type="entry name" value="Zincin_2"/>
    <property type="match status" value="1"/>
</dbReference>
<dbReference type="RefSeq" id="WP_141336992.1">
    <property type="nucleotide sequence ID" value="NZ_JBHMAX010000012.1"/>
</dbReference>
<organism evidence="2 3">
    <name type="scientific">Ornithinimicrobium kibberense</name>
    <dbReference type="NCBI Taxonomy" id="282060"/>
    <lineage>
        <taxon>Bacteria</taxon>
        <taxon>Bacillati</taxon>
        <taxon>Actinomycetota</taxon>
        <taxon>Actinomycetes</taxon>
        <taxon>Micrococcales</taxon>
        <taxon>Ornithinimicrobiaceae</taxon>
        <taxon>Ornithinimicrobium</taxon>
    </lineage>
</organism>
<keyword evidence="2" id="KW-0378">Hydrolase</keyword>
<dbReference type="Proteomes" id="UP001589613">
    <property type="component" value="Unassembled WGS sequence"/>
</dbReference>
<comment type="caution">
    <text evidence="2">The sequence shown here is derived from an EMBL/GenBank/DDBJ whole genome shotgun (WGS) entry which is preliminary data.</text>
</comment>
<feature type="region of interest" description="Disordered" evidence="1">
    <location>
        <begin position="1"/>
        <end position="33"/>
    </location>
</feature>
<dbReference type="PANTHER" id="PTHR39420:SF1">
    <property type="entry name" value="HYDROLASE"/>
    <property type="match status" value="1"/>
</dbReference>
<dbReference type="NCBIfam" id="TIGR03624">
    <property type="entry name" value="putative hydrolase"/>
    <property type="match status" value="1"/>
</dbReference>
<gene>
    <name evidence="2" type="ORF">ACFFN0_05710</name>
</gene>
<evidence type="ECO:0000256" key="1">
    <source>
        <dbReference type="SAM" id="MobiDB-lite"/>
    </source>
</evidence>
<dbReference type="InterPro" id="IPR022454">
    <property type="entry name" value="CHP03883_F420-assoc"/>
</dbReference>
<dbReference type="Gene3D" id="1.20.150.30">
    <property type="entry name" value="Zincin-like metallopeptidase, N-terminal domain"/>
    <property type="match status" value="1"/>
</dbReference>
<dbReference type="GO" id="GO:0008237">
    <property type="term" value="F:metallopeptidase activity"/>
    <property type="evidence" value="ECO:0007669"/>
    <property type="project" value="UniProtKB-KW"/>
</dbReference>
<dbReference type="PANTHER" id="PTHR39420">
    <property type="match status" value="1"/>
</dbReference>
<protein>
    <submittedName>
        <fullName evidence="2">Zinc-dependent metalloprotease</fullName>
    </submittedName>
</protein>
<dbReference type="SUPFAM" id="SSF55486">
    <property type="entry name" value="Metalloproteases ('zincins'), catalytic domain"/>
    <property type="match status" value="1"/>
</dbReference>
<keyword evidence="3" id="KW-1185">Reference proteome</keyword>
<dbReference type="InterPro" id="IPR018766">
    <property type="entry name" value="Zinicin_2"/>
</dbReference>
<name>A0ABV5V1C0_9MICO</name>
<accession>A0ABV5V1C0</accession>
<evidence type="ECO:0000313" key="3">
    <source>
        <dbReference type="Proteomes" id="UP001589613"/>
    </source>
</evidence>
<reference evidence="2 3" key="1">
    <citation type="submission" date="2024-09" db="EMBL/GenBank/DDBJ databases">
        <authorList>
            <person name="Sun Q."/>
            <person name="Mori K."/>
        </authorList>
    </citation>
    <scope>NUCLEOTIDE SEQUENCE [LARGE SCALE GENOMIC DNA]</scope>
    <source>
        <strain evidence="2 3">JCM 12763</strain>
    </source>
</reference>
<keyword evidence="2" id="KW-0482">Metalloprotease</keyword>
<sequence>MTTRPDPHGQTGTEPGGTPPPATPDDDAEGLAGHDLVDWDLAAAAASRLVPPGPRAGRAEIEQLVAELRSAGARAVEPVATTARLRTPPGTPPALVVDRPGWIAANAASMGAMLAPVLDEVVSRKRVADRARARTRGKELAEVGPTAQRIGSAVTGTEVAGMLSWISTKVLGQYDLAPQGTPRLMFVAPNILAAERELDVDAGDFRLWVAMHEETHRVQFTAVPWLREHLIEQARSVGARMMPEPDQLAQRLGEIVSQVPGVLRGDTDITQVLASPEQRKRLAEVTAVMSLLEGHADVVMDEVGPSVIPTVATIRSRFTERRKGAGGVDKLLRRLLGMEAKMRQYHDGAVFVRAVTDQVGVDGFNALWTSPQTLPRPTEIAEPHTWVARVHG</sequence>
<dbReference type="InterPro" id="IPR042271">
    <property type="entry name" value="Zinicin_2_N"/>
</dbReference>
<dbReference type="EMBL" id="JBHMAX010000012">
    <property type="protein sequence ID" value="MFB9731533.1"/>
    <property type="molecule type" value="Genomic_DNA"/>
</dbReference>
<keyword evidence="2" id="KW-0645">Protease</keyword>
<dbReference type="NCBIfam" id="TIGR03883">
    <property type="entry name" value="DUF2342_F420"/>
    <property type="match status" value="1"/>
</dbReference>